<evidence type="ECO:0000313" key="1">
    <source>
        <dbReference type="EMBL" id="CAH7671811.1"/>
    </source>
</evidence>
<evidence type="ECO:0000313" key="2">
    <source>
        <dbReference type="Proteomes" id="UP001153365"/>
    </source>
</evidence>
<sequence length="98" mass="10666">MLANSPILPVLLEVPMAIALTSISNPLATSSTPGNSTTNFKLMIPVQTLSGQFHSDPTTPFIYLVLANLKPYHLGRSLRNSTIVCPYFSIIKPHLPHP</sequence>
<dbReference type="AlphaFoldDB" id="A0AAV0ARB7"/>
<organism evidence="1 2">
    <name type="scientific">Phakopsora pachyrhizi</name>
    <name type="common">Asian soybean rust disease fungus</name>
    <dbReference type="NCBI Taxonomy" id="170000"/>
    <lineage>
        <taxon>Eukaryota</taxon>
        <taxon>Fungi</taxon>
        <taxon>Dikarya</taxon>
        <taxon>Basidiomycota</taxon>
        <taxon>Pucciniomycotina</taxon>
        <taxon>Pucciniomycetes</taxon>
        <taxon>Pucciniales</taxon>
        <taxon>Phakopsoraceae</taxon>
        <taxon>Phakopsora</taxon>
    </lineage>
</organism>
<reference evidence="1" key="1">
    <citation type="submission" date="2022-06" db="EMBL/GenBank/DDBJ databases">
        <authorList>
            <consortium name="SYNGENTA / RWTH Aachen University"/>
        </authorList>
    </citation>
    <scope>NUCLEOTIDE SEQUENCE</scope>
</reference>
<comment type="caution">
    <text evidence="1">The sequence shown here is derived from an EMBL/GenBank/DDBJ whole genome shotgun (WGS) entry which is preliminary data.</text>
</comment>
<proteinExistence type="predicted"/>
<accession>A0AAV0ARB7</accession>
<name>A0AAV0ARB7_PHAPC</name>
<dbReference type="Proteomes" id="UP001153365">
    <property type="component" value="Unassembled WGS sequence"/>
</dbReference>
<protein>
    <recommendedName>
        <fullName evidence="3">Secreted protein</fullName>
    </recommendedName>
</protein>
<gene>
    <name evidence="1" type="ORF">PPACK8108_LOCUS6631</name>
</gene>
<keyword evidence="2" id="KW-1185">Reference proteome</keyword>
<evidence type="ECO:0008006" key="3">
    <source>
        <dbReference type="Google" id="ProtNLM"/>
    </source>
</evidence>
<dbReference type="EMBL" id="CALTRL010001259">
    <property type="protein sequence ID" value="CAH7671811.1"/>
    <property type="molecule type" value="Genomic_DNA"/>
</dbReference>